<dbReference type="InterPro" id="IPR011008">
    <property type="entry name" value="Dimeric_a/b-barrel"/>
</dbReference>
<evidence type="ECO:0000313" key="3">
    <source>
        <dbReference type="Proteomes" id="UP000676649"/>
    </source>
</evidence>
<dbReference type="Pfam" id="PF07876">
    <property type="entry name" value="Dabb"/>
    <property type="match status" value="1"/>
</dbReference>
<dbReference type="PROSITE" id="PS51502">
    <property type="entry name" value="S_R_A_B_BARREL"/>
    <property type="match status" value="1"/>
</dbReference>
<protein>
    <submittedName>
        <fullName evidence="2">Dabb family protein</fullName>
    </submittedName>
</protein>
<organism evidence="2 3">
    <name type="scientific">Methylomonas paludis</name>
    <dbReference type="NCBI Taxonomy" id="1173101"/>
    <lineage>
        <taxon>Bacteria</taxon>
        <taxon>Pseudomonadati</taxon>
        <taxon>Pseudomonadota</taxon>
        <taxon>Gammaproteobacteria</taxon>
        <taxon>Methylococcales</taxon>
        <taxon>Methylococcaceae</taxon>
        <taxon>Methylomonas</taxon>
    </lineage>
</organism>
<feature type="domain" description="Stress-response A/B barrel" evidence="1">
    <location>
        <begin position="14"/>
        <end position="114"/>
    </location>
</feature>
<dbReference type="SUPFAM" id="SSF54909">
    <property type="entry name" value="Dimeric alpha+beta barrel"/>
    <property type="match status" value="1"/>
</dbReference>
<accession>A0A975MR61</accession>
<dbReference type="SMART" id="SM00886">
    <property type="entry name" value="Dabb"/>
    <property type="match status" value="1"/>
</dbReference>
<reference evidence="2" key="1">
    <citation type="submission" date="2021-04" db="EMBL/GenBank/DDBJ databases">
        <title>Draft genome sequence data of methanotrophic Methylovulum sp. strain S1L and Methylomonas sp. strain S2AM isolated from boreal lake water columns.</title>
        <authorList>
            <person name="Rissanen A.J."/>
            <person name="Mangayil R."/>
            <person name="Svenning M.M."/>
            <person name="Khanongnuch R."/>
        </authorList>
    </citation>
    <scope>NUCLEOTIDE SEQUENCE</scope>
    <source>
        <strain evidence="2">S2AM</strain>
    </source>
</reference>
<name>A0A975MR61_9GAMM</name>
<sequence>MLLLLSGQAFAEPLQHVVVIWLKQHGDAAARAQYIEASRGLAALPGVLSYQVAEPAVIKRERPNAAVDESYDVAVSASFASRAAYEDFLKNPLYLQPAMQVLRPLVDRYLIYDFGG</sequence>
<dbReference type="Proteomes" id="UP000676649">
    <property type="component" value="Chromosome"/>
</dbReference>
<evidence type="ECO:0000259" key="1">
    <source>
        <dbReference type="PROSITE" id="PS51502"/>
    </source>
</evidence>
<dbReference type="InterPro" id="IPR013097">
    <property type="entry name" value="Dabb"/>
</dbReference>
<evidence type="ECO:0000313" key="2">
    <source>
        <dbReference type="EMBL" id="QWF72481.1"/>
    </source>
</evidence>
<gene>
    <name evidence="2" type="ORF">KEF85_04270</name>
</gene>
<dbReference type="AlphaFoldDB" id="A0A975MR61"/>
<proteinExistence type="predicted"/>
<dbReference type="EMBL" id="CP073754">
    <property type="protein sequence ID" value="QWF72481.1"/>
    <property type="molecule type" value="Genomic_DNA"/>
</dbReference>
<dbReference type="Gene3D" id="3.30.70.100">
    <property type="match status" value="1"/>
</dbReference>
<dbReference type="KEGG" id="mpad:KEF85_04270"/>
<keyword evidence="3" id="KW-1185">Reference proteome</keyword>